<dbReference type="UniPathway" id="UPA00002">
    <property type="reaction ID" value="UER00468"/>
</dbReference>
<dbReference type="GO" id="GO:0016052">
    <property type="term" value="P:carbohydrate catabolic process"/>
    <property type="evidence" value="ECO:0007669"/>
    <property type="project" value="TreeGrafter"/>
</dbReference>
<sequence>MATNYAAFIDHTLLKPDATKEQIKQLCEEAKKYGFASVCVNPYWVKYCKRFLEGANVKVCTVVGFPLGATTTETKVFETKQAIENGADEIDMVINIGLLKTRDYERVKEEIRQVVDAAAGRLVKVIIETCLLTEEEKVKACQLAVEAGAAFVKTSTGFSTAGATAEDVALMRKTVGEQIGVKASGGIRSFVDMKKMIEAGAERIGTSSGVKIINETL</sequence>
<keyword evidence="4 7" id="KW-0704">Schiff base</keyword>
<dbReference type="InterPro" id="IPR011343">
    <property type="entry name" value="DeoC"/>
</dbReference>
<comment type="catalytic activity">
    <reaction evidence="5 7">
        <text>2-deoxy-D-ribose 5-phosphate = D-glyceraldehyde 3-phosphate + acetaldehyde</text>
        <dbReference type="Rhea" id="RHEA:12821"/>
        <dbReference type="ChEBI" id="CHEBI:15343"/>
        <dbReference type="ChEBI" id="CHEBI:59776"/>
        <dbReference type="ChEBI" id="CHEBI:62877"/>
        <dbReference type="EC" id="4.1.2.4"/>
    </reaction>
</comment>
<dbReference type="PANTHER" id="PTHR10889:SF1">
    <property type="entry name" value="DEOXYRIBOSE-PHOSPHATE ALDOLASE"/>
    <property type="match status" value="1"/>
</dbReference>
<evidence type="ECO:0000313" key="8">
    <source>
        <dbReference type="EMBL" id="TQE91794.1"/>
    </source>
</evidence>
<comment type="similarity">
    <text evidence="1 7">Belongs to the DeoC/FbaB aldolase family. DeoC type 1 subfamily.</text>
</comment>
<dbReference type="FunFam" id="3.20.20.70:FF:000044">
    <property type="entry name" value="Deoxyribose-phosphate aldolase"/>
    <property type="match status" value="1"/>
</dbReference>
<proteinExistence type="inferred from homology"/>
<keyword evidence="9" id="KW-1185">Reference proteome</keyword>
<comment type="subcellular location">
    <subcellularLocation>
        <location evidence="7">Cytoplasm</location>
    </subcellularLocation>
</comment>
<evidence type="ECO:0000313" key="9">
    <source>
        <dbReference type="Proteomes" id="UP000315753"/>
    </source>
</evidence>
<evidence type="ECO:0000256" key="4">
    <source>
        <dbReference type="ARBA" id="ARBA00023270"/>
    </source>
</evidence>
<dbReference type="EMBL" id="VIGD01000003">
    <property type="protein sequence ID" value="TQE91794.1"/>
    <property type="molecule type" value="Genomic_DNA"/>
</dbReference>
<feature type="active site" description="Schiff-base intermediate with acetaldehyde" evidence="7">
    <location>
        <position position="153"/>
    </location>
</feature>
<dbReference type="SMART" id="SM01133">
    <property type="entry name" value="DeoC"/>
    <property type="match status" value="1"/>
</dbReference>
<dbReference type="Pfam" id="PF01791">
    <property type="entry name" value="DeoC"/>
    <property type="match status" value="1"/>
</dbReference>
<gene>
    <name evidence="7 8" type="primary">deoC</name>
    <name evidence="8" type="ORF">FKZ59_03485</name>
</gene>
<dbReference type="HAMAP" id="MF_00114">
    <property type="entry name" value="DeoC_type1"/>
    <property type="match status" value="1"/>
</dbReference>
<dbReference type="PIRSF" id="PIRSF001357">
    <property type="entry name" value="DeoC"/>
    <property type="match status" value="1"/>
</dbReference>
<dbReference type="InterPro" id="IPR013785">
    <property type="entry name" value="Aldolase_TIM"/>
</dbReference>
<dbReference type="InterPro" id="IPR028581">
    <property type="entry name" value="DeoC_typeI"/>
</dbReference>
<evidence type="ECO:0000256" key="3">
    <source>
        <dbReference type="ARBA" id="ARBA00023239"/>
    </source>
</evidence>
<evidence type="ECO:0000256" key="2">
    <source>
        <dbReference type="ARBA" id="ARBA00022490"/>
    </source>
</evidence>
<dbReference type="SUPFAM" id="SSF51569">
    <property type="entry name" value="Aldolase"/>
    <property type="match status" value="1"/>
</dbReference>
<dbReference type="GO" id="GO:0005737">
    <property type="term" value="C:cytoplasm"/>
    <property type="evidence" value="ECO:0007669"/>
    <property type="project" value="UniProtKB-SubCell"/>
</dbReference>
<dbReference type="AlphaFoldDB" id="A0A540V4X1"/>
<protein>
    <recommendedName>
        <fullName evidence="7">Deoxyribose-phosphate aldolase</fullName>
        <shortName evidence="7">DERA</shortName>
        <ecNumber evidence="7">4.1.2.4</ecNumber>
    </recommendedName>
    <alternativeName>
        <fullName evidence="7">2-deoxy-D-ribose 5-phosphate aldolase</fullName>
    </alternativeName>
    <alternativeName>
        <fullName evidence="7">Phosphodeoxyriboaldolase</fullName>
        <shortName evidence="7">Deoxyriboaldolase</shortName>
    </alternativeName>
</protein>
<feature type="active site" description="Proton donor/acceptor" evidence="7">
    <location>
        <position position="182"/>
    </location>
</feature>
<comment type="function">
    <text evidence="6 7">Catalyzes a reversible aldol reaction between acetaldehyde and D-glyceraldehyde 3-phosphate to generate 2-deoxy-D-ribose 5-phosphate.</text>
</comment>
<dbReference type="GO" id="GO:0006018">
    <property type="term" value="P:2-deoxyribose 1-phosphate catabolic process"/>
    <property type="evidence" value="ECO:0007669"/>
    <property type="project" value="UniProtKB-UniRule"/>
</dbReference>
<dbReference type="Gene3D" id="3.20.20.70">
    <property type="entry name" value="Aldolase class I"/>
    <property type="match status" value="1"/>
</dbReference>
<dbReference type="GO" id="GO:0004139">
    <property type="term" value="F:deoxyribose-phosphate aldolase activity"/>
    <property type="evidence" value="ECO:0007669"/>
    <property type="project" value="UniProtKB-UniRule"/>
</dbReference>
<evidence type="ECO:0000256" key="5">
    <source>
        <dbReference type="ARBA" id="ARBA00048791"/>
    </source>
</evidence>
<dbReference type="OrthoDB" id="9778711at2"/>
<comment type="pathway">
    <text evidence="7">Carbohydrate degradation; 2-deoxy-D-ribose 1-phosphate degradation; D-glyceraldehyde 3-phosphate and acetaldehyde from 2-deoxy-alpha-D-ribose 1-phosphate: step 2/2.</text>
</comment>
<evidence type="ECO:0000256" key="1">
    <source>
        <dbReference type="ARBA" id="ARBA00010936"/>
    </source>
</evidence>
<dbReference type="GO" id="GO:0009264">
    <property type="term" value="P:deoxyribonucleotide catabolic process"/>
    <property type="evidence" value="ECO:0007669"/>
    <property type="project" value="UniProtKB-UniRule"/>
</dbReference>
<dbReference type="NCBIfam" id="TIGR00126">
    <property type="entry name" value="deoC"/>
    <property type="match status" value="1"/>
</dbReference>
<feature type="active site" description="Proton donor/acceptor" evidence="7">
    <location>
        <position position="91"/>
    </location>
</feature>
<keyword evidence="2 7" id="KW-0963">Cytoplasm</keyword>
<dbReference type="Proteomes" id="UP000315753">
    <property type="component" value="Unassembled WGS sequence"/>
</dbReference>
<evidence type="ECO:0000256" key="7">
    <source>
        <dbReference type="HAMAP-Rule" id="MF_00114"/>
    </source>
</evidence>
<dbReference type="EC" id="4.1.2.4" evidence="7"/>
<dbReference type="PANTHER" id="PTHR10889">
    <property type="entry name" value="DEOXYRIBOSE-PHOSPHATE ALDOLASE"/>
    <property type="match status" value="1"/>
</dbReference>
<dbReference type="RefSeq" id="WP_141601353.1">
    <property type="nucleotide sequence ID" value="NZ_JARMSB010000014.1"/>
</dbReference>
<dbReference type="CDD" id="cd00959">
    <property type="entry name" value="DeoC"/>
    <property type="match status" value="1"/>
</dbReference>
<evidence type="ECO:0000256" key="6">
    <source>
        <dbReference type="ARBA" id="ARBA00056337"/>
    </source>
</evidence>
<comment type="caution">
    <text evidence="8">The sequence shown here is derived from an EMBL/GenBank/DDBJ whole genome shotgun (WGS) entry which is preliminary data.</text>
</comment>
<keyword evidence="3 7" id="KW-0456">Lyase</keyword>
<dbReference type="InterPro" id="IPR002915">
    <property type="entry name" value="DeoC/FbaB/LacD_aldolase"/>
</dbReference>
<reference evidence="8 9" key="1">
    <citation type="submission" date="2019-06" db="EMBL/GenBank/DDBJ databases">
        <title>Genome sequence of Ureibacillus terrenus.</title>
        <authorList>
            <person name="Maclea K.S."/>
            <person name="Simoes M."/>
        </authorList>
    </citation>
    <scope>NUCLEOTIDE SEQUENCE [LARGE SCALE GENOMIC DNA]</scope>
    <source>
        <strain evidence="8 9">ATCC BAA-384</strain>
    </source>
</reference>
<name>A0A540V4X1_9BACL</name>
<organism evidence="8 9">
    <name type="scientific">Ureibacillus terrenus</name>
    <dbReference type="NCBI Taxonomy" id="118246"/>
    <lineage>
        <taxon>Bacteria</taxon>
        <taxon>Bacillati</taxon>
        <taxon>Bacillota</taxon>
        <taxon>Bacilli</taxon>
        <taxon>Bacillales</taxon>
        <taxon>Caryophanaceae</taxon>
        <taxon>Ureibacillus</taxon>
    </lineage>
</organism>
<accession>A0A540V4X1</accession>